<accession>A0A835Q471</accession>
<evidence type="ECO:0000313" key="9">
    <source>
        <dbReference type="Proteomes" id="UP000636800"/>
    </source>
</evidence>
<proteinExistence type="inferred from homology"/>
<evidence type="ECO:0000313" key="8">
    <source>
        <dbReference type="EMBL" id="KAG0462243.1"/>
    </source>
</evidence>
<evidence type="ECO:0000256" key="5">
    <source>
        <dbReference type="ARBA" id="ARBA00037228"/>
    </source>
</evidence>
<evidence type="ECO:0000256" key="2">
    <source>
        <dbReference type="ARBA" id="ARBA00022702"/>
    </source>
</evidence>
<evidence type="ECO:0008006" key="11">
    <source>
        <dbReference type="Google" id="ProtNLM"/>
    </source>
</evidence>
<evidence type="ECO:0000256" key="6">
    <source>
        <dbReference type="SAM" id="SignalP"/>
    </source>
</evidence>
<feature type="signal peptide" evidence="6">
    <location>
        <begin position="1"/>
        <end position="24"/>
    </location>
</feature>
<comment type="caution">
    <text evidence="8">The sequence shown here is derived from an EMBL/GenBank/DDBJ whole genome shotgun (WGS) entry which is preliminary data.</text>
</comment>
<dbReference type="Proteomes" id="UP000636800">
    <property type="component" value="Chromosome 11"/>
</dbReference>
<keyword evidence="3 6" id="KW-0732">Signal</keyword>
<dbReference type="InterPro" id="IPR008801">
    <property type="entry name" value="RALF"/>
</dbReference>
<keyword evidence="9" id="KW-1185">Reference proteome</keyword>
<feature type="chain" id="PRO_5033940145" description="Rapid alkalinization factor" evidence="6">
    <location>
        <begin position="25"/>
        <end position="98"/>
    </location>
</feature>
<sequence>MAGGGAALLILLVIAGCLVGDGRAGRYINYDPLRKDTVPCSKRSEAQMNNCRPQPAEPYERGCSKLEMCRGGAKVEEGGAPLSAAVVVVRSPPPSSTD</sequence>
<protein>
    <recommendedName>
        <fullName evidence="11">Rapid alkalinization factor</fullName>
    </recommendedName>
</protein>
<dbReference type="Proteomes" id="UP000639772">
    <property type="component" value="Chromosome 11"/>
</dbReference>
<dbReference type="EMBL" id="JADCNL010000011">
    <property type="protein sequence ID" value="KAG0460791.1"/>
    <property type="molecule type" value="Genomic_DNA"/>
</dbReference>
<comment type="function">
    <text evidence="5">Cell signaling peptide that may regulate plant stress, growth, and development. Mediates a rapid alkalinization of extracellular space by mediating a transient increase in the cytoplasmic Ca(2+) concentration leading to a calcium-dependent signaling events through a cell surface receptor and a concomitant activation of some intracellular mitogen-activated protein kinases.</text>
</comment>
<evidence type="ECO:0000256" key="1">
    <source>
        <dbReference type="ARBA" id="ARBA00009178"/>
    </source>
</evidence>
<evidence type="ECO:0000256" key="4">
    <source>
        <dbReference type="ARBA" id="ARBA00023157"/>
    </source>
</evidence>
<dbReference type="PANTHER" id="PTHR34270">
    <property type="entry name" value="PROTEIN RALF-LIKE 15-RELATED"/>
    <property type="match status" value="1"/>
</dbReference>
<evidence type="ECO:0000256" key="3">
    <source>
        <dbReference type="ARBA" id="ARBA00022729"/>
    </source>
</evidence>
<dbReference type="AlphaFoldDB" id="A0A835Q471"/>
<comment type="similarity">
    <text evidence="1">Belongs to the plant rapid alkalinization factor (RALF) family.</text>
</comment>
<dbReference type="OrthoDB" id="1613518at2759"/>
<reference evidence="9 10" key="1">
    <citation type="journal article" date="2020" name="Nat. Food">
        <title>A phased Vanilla planifolia genome enables genetic improvement of flavour and production.</title>
        <authorList>
            <person name="Hasing T."/>
            <person name="Tang H."/>
            <person name="Brym M."/>
            <person name="Khazi F."/>
            <person name="Huang T."/>
            <person name="Chambers A.H."/>
        </authorList>
    </citation>
    <scope>NUCLEOTIDE SEQUENCE [LARGE SCALE GENOMIC DNA]</scope>
    <source>
        <tissue evidence="8">Leaf</tissue>
    </source>
</reference>
<evidence type="ECO:0000313" key="7">
    <source>
        <dbReference type="EMBL" id="KAG0460791.1"/>
    </source>
</evidence>
<keyword evidence="4" id="KW-1015">Disulfide bond</keyword>
<dbReference type="PANTHER" id="PTHR34270:SF3">
    <property type="entry name" value="PROTEIN RALF-LIKE 16-RELATED"/>
    <property type="match status" value="1"/>
</dbReference>
<name>A0A835Q471_VANPL</name>
<gene>
    <name evidence="8" type="ORF">HPP92_020719</name>
    <name evidence="7" type="ORF">HPP92_021088</name>
</gene>
<dbReference type="GO" id="GO:0005179">
    <property type="term" value="F:hormone activity"/>
    <property type="evidence" value="ECO:0007669"/>
    <property type="project" value="UniProtKB-KW"/>
</dbReference>
<keyword evidence="2" id="KW-0372">Hormone</keyword>
<dbReference type="EMBL" id="JADCNM010000011">
    <property type="protein sequence ID" value="KAG0462243.1"/>
    <property type="molecule type" value="Genomic_DNA"/>
</dbReference>
<organism evidence="8 10">
    <name type="scientific">Vanilla planifolia</name>
    <name type="common">Vanilla</name>
    <dbReference type="NCBI Taxonomy" id="51239"/>
    <lineage>
        <taxon>Eukaryota</taxon>
        <taxon>Viridiplantae</taxon>
        <taxon>Streptophyta</taxon>
        <taxon>Embryophyta</taxon>
        <taxon>Tracheophyta</taxon>
        <taxon>Spermatophyta</taxon>
        <taxon>Magnoliopsida</taxon>
        <taxon>Liliopsida</taxon>
        <taxon>Asparagales</taxon>
        <taxon>Orchidaceae</taxon>
        <taxon>Vanilloideae</taxon>
        <taxon>Vanilleae</taxon>
        <taxon>Vanilla</taxon>
    </lineage>
</organism>
<dbReference type="Pfam" id="PF05498">
    <property type="entry name" value="RALF"/>
    <property type="match status" value="1"/>
</dbReference>
<evidence type="ECO:0000313" key="10">
    <source>
        <dbReference type="Proteomes" id="UP000639772"/>
    </source>
</evidence>